<protein>
    <submittedName>
        <fullName evidence="6">Manganese efflux pump</fullName>
    </submittedName>
</protein>
<proteinExistence type="predicted"/>
<keyword evidence="2 5" id="KW-0812">Transmembrane</keyword>
<name>A0ABR8XKZ1_9BACL</name>
<reference evidence="6 7" key="1">
    <citation type="submission" date="2020-08" db="EMBL/GenBank/DDBJ databases">
        <title>A Genomic Blueprint of the Chicken Gut Microbiome.</title>
        <authorList>
            <person name="Gilroy R."/>
            <person name="Ravi A."/>
            <person name="Getino M."/>
            <person name="Pursley I."/>
            <person name="Horton D.L."/>
            <person name="Alikhan N.-F."/>
            <person name="Baker D."/>
            <person name="Gharbi K."/>
            <person name="Hall N."/>
            <person name="Watson M."/>
            <person name="Adriaenssens E.M."/>
            <person name="Foster-Nyarko E."/>
            <person name="Jarju S."/>
            <person name="Secka A."/>
            <person name="Antonio M."/>
            <person name="Oren A."/>
            <person name="Chaudhuri R."/>
            <person name="La Ragione R.M."/>
            <person name="Hildebrand F."/>
            <person name="Pallen M.J."/>
        </authorList>
    </citation>
    <scope>NUCLEOTIDE SEQUENCE [LARGE SCALE GENOMIC DNA]</scope>
    <source>
        <strain evidence="6 7">Sa1YVA6</strain>
    </source>
</reference>
<keyword evidence="4 5" id="KW-0472">Membrane</keyword>
<gene>
    <name evidence="6" type="ORF">H9632_05995</name>
</gene>
<comment type="caution">
    <text evidence="6">The sequence shown here is derived from an EMBL/GenBank/DDBJ whole genome shotgun (WGS) entry which is preliminary data.</text>
</comment>
<feature type="transmembrane region" description="Helical" evidence="5">
    <location>
        <begin position="115"/>
        <end position="134"/>
    </location>
</feature>
<dbReference type="InterPro" id="IPR003810">
    <property type="entry name" value="Mntp/YtaF"/>
</dbReference>
<keyword evidence="1" id="KW-1003">Cell membrane</keyword>
<keyword evidence="7" id="KW-1185">Reference proteome</keyword>
<dbReference type="EMBL" id="JACSPW010000004">
    <property type="protein sequence ID" value="MBD8032613.1"/>
    <property type="molecule type" value="Genomic_DNA"/>
</dbReference>
<evidence type="ECO:0000256" key="3">
    <source>
        <dbReference type="ARBA" id="ARBA00022989"/>
    </source>
</evidence>
<organism evidence="6 7">
    <name type="scientific">Solibacillus merdavium</name>
    <dbReference type="NCBI Taxonomy" id="2762218"/>
    <lineage>
        <taxon>Bacteria</taxon>
        <taxon>Bacillati</taxon>
        <taxon>Bacillota</taxon>
        <taxon>Bacilli</taxon>
        <taxon>Bacillales</taxon>
        <taxon>Caryophanaceae</taxon>
        <taxon>Solibacillus</taxon>
    </lineage>
</organism>
<evidence type="ECO:0000256" key="1">
    <source>
        <dbReference type="ARBA" id="ARBA00022475"/>
    </source>
</evidence>
<evidence type="ECO:0000313" key="6">
    <source>
        <dbReference type="EMBL" id="MBD8032613.1"/>
    </source>
</evidence>
<sequence length="165" mass="18398">MQEVVAGILMSFDVVALYLIATNVKSKWLLALWTALLHMIFPLIGYRFGEWIAVYLNNWATSLSTILLFFVGLQLLLSKKDESFPAISLPIIAIFASIDTFSVSLSFGMLNLEKYVFIISAGLSTFFLSYAALVVAQKTTILRNNALKKIAGLLLIIMSVLLLKW</sequence>
<dbReference type="Pfam" id="PF02659">
    <property type="entry name" value="Mntp"/>
    <property type="match status" value="1"/>
</dbReference>
<feature type="transmembrane region" description="Helical" evidence="5">
    <location>
        <begin position="146"/>
        <end position="163"/>
    </location>
</feature>
<feature type="transmembrane region" description="Helical" evidence="5">
    <location>
        <begin position="6"/>
        <end position="21"/>
    </location>
</feature>
<evidence type="ECO:0000256" key="4">
    <source>
        <dbReference type="ARBA" id="ARBA00023136"/>
    </source>
</evidence>
<dbReference type="Proteomes" id="UP000600565">
    <property type="component" value="Unassembled WGS sequence"/>
</dbReference>
<evidence type="ECO:0000256" key="2">
    <source>
        <dbReference type="ARBA" id="ARBA00022692"/>
    </source>
</evidence>
<feature type="transmembrane region" description="Helical" evidence="5">
    <location>
        <begin position="58"/>
        <end position="77"/>
    </location>
</feature>
<evidence type="ECO:0000313" key="7">
    <source>
        <dbReference type="Proteomes" id="UP000600565"/>
    </source>
</evidence>
<feature type="transmembrane region" description="Helical" evidence="5">
    <location>
        <begin position="28"/>
        <end position="46"/>
    </location>
</feature>
<keyword evidence="3 5" id="KW-1133">Transmembrane helix</keyword>
<accession>A0ABR8XKZ1</accession>
<dbReference type="PANTHER" id="PTHR35529:SF1">
    <property type="entry name" value="MANGANESE EFFLUX PUMP MNTP-RELATED"/>
    <property type="match status" value="1"/>
</dbReference>
<evidence type="ECO:0000256" key="5">
    <source>
        <dbReference type="SAM" id="Phobius"/>
    </source>
</evidence>
<dbReference type="PANTHER" id="PTHR35529">
    <property type="entry name" value="MANGANESE EFFLUX PUMP MNTP-RELATED"/>
    <property type="match status" value="1"/>
</dbReference>
<dbReference type="RefSeq" id="WP_191703214.1">
    <property type="nucleotide sequence ID" value="NZ_JACSPW010000004.1"/>
</dbReference>
<feature type="transmembrane region" description="Helical" evidence="5">
    <location>
        <begin position="89"/>
        <end position="109"/>
    </location>
</feature>